<protein>
    <submittedName>
        <fullName evidence="6">DEAD/DEAH box helicase</fullName>
    </submittedName>
</protein>
<keyword evidence="1" id="KW-0547">Nucleotide-binding</keyword>
<dbReference type="SMART" id="SM00487">
    <property type="entry name" value="DEXDc"/>
    <property type="match status" value="1"/>
</dbReference>
<dbReference type="InterPro" id="IPR014001">
    <property type="entry name" value="Helicase_ATP-bd"/>
</dbReference>
<dbReference type="EMBL" id="JBHUMJ010000011">
    <property type="protein sequence ID" value="MFD2703202.1"/>
    <property type="molecule type" value="Genomic_DNA"/>
</dbReference>
<evidence type="ECO:0000256" key="1">
    <source>
        <dbReference type="ARBA" id="ARBA00022741"/>
    </source>
</evidence>
<keyword evidence="2" id="KW-0067">ATP-binding</keyword>
<evidence type="ECO:0000256" key="2">
    <source>
        <dbReference type="ARBA" id="ARBA00022840"/>
    </source>
</evidence>
<feature type="domain" description="Helicase C-terminal" evidence="5">
    <location>
        <begin position="600"/>
        <end position="749"/>
    </location>
</feature>
<dbReference type="RefSeq" id="WP_379264702.1">
    <property type="nucleotide sequence ID" value="NZ_JBHUMJ010000011.1"/>
</dbReference>
<dbReference type="InterPro" id="IPR027417">
    <property type="entry name" value="P-loop_NTPase"/>
</dbReference>
<evidence type="ECO:0000313" key="7">
    <source>
        <dbReference type="Proteomes" id="UP001597540"/>
    </source>
</evidence>
<evidence type="ECO:0000313" key="6">
    <source>
        <dbReference type="EMBL" id="MFD2703202.1"/>
    </source>
</evidence>
<keyword evidence="6" id="KW-0378">Hydrolase</keyword>
<dbReference type="Pfam" id="PF00270">
    <property type="entry name" value="DEAD"/>
    <property type="match status" value="1"/>
</dbReference>
<dbReference type="GO" id="GO:0004386">
    <property type="term" value="F:helicase activity"/>
    <property type="evidence" value="ECO:0007669"/>
    <property type="project" value="UniProtKB-KW"/>
</dbReference>
<sequence>MRIGIYAIRLCAESGNYREWRIYLSLHLSVDWLWWREQLREASPSDIWQVVMISEAMPLSWAYRVQEGLFKGGTRTLGIEGSERTEVQWREMVKFLLAPLISAEPGEQGERMLRECVAIREFRIGHSGLEDRGKRKLGIVGDLAKGQRTESEGELYRERGCTESADPAATIVPGKAMLRPGGRPRIVMGGMLYEHCMSTETAAHGSVETRRSELRDNSHTQGVEPYRVVASTEDGDQRRAGSQRFNSVDELYQLRVKTERVAQQLAGRQLLMPEAEALLAETAPEVGSEWQAAVQLAYLAGRVRYVPALAPPQAARFARFVWPWVRREQLRCRRCGSMAAQQSACAACGSAACAYCEVCLALGRSRSCALLLVGAALPAVRGTAGGSPTDLVSRWGLSPAQSAATGAALAYLARRREDARAKGRFLLWAVTGAGKTEMTYPLLDYILASGGSVLVATPRRDVVLELAPRVARAFPDTARVTLYGGSSERWQRGQLTLATTHQLLRFRHAFDLVIIDELDAFPYHNDPMLAYAAEACCKPGGSFIYLSATPPAQLQREAARGKLAHARVPVRFHRHPLPVPIYMKLPYVAQQIKQRKLPRELQLRLKRSLERGAQVFLFVTRISQIESFVVLLRASLPGIRVEGTSSEDPLRGEKVMSFRDREIRLLVTTTILERGVTVPMSDVFILDANTRLFDDASLVQMAGRAGRSKDDPAGTVIFGAPEVNRAQKIAVNQIKRMNAIARRNGYLVD</sequence>
<dbReference type="PANTHER" id="PTHR30580">
    <property type="entry name" value="PRIMOSOMAL PROTEIN N"/>
    <property type="match status" value="1"/>
</dbReference>
<name>A0ABW5SVW2_9BACL</name>
<dbReference type="InterPro" id="IPR011545">
    <property type="entry name" value="DEAD/DEAH_box_helicase_dom"/>
</dbReference>
<organism evidence="6 7">
    <name type="scientific">Paenibacillus shunpengii</name>
    <dbReference type="NCBI Taxonomy" id="2054424"/>
    <lineage>
        <taxon>Bacteria</taxon>
        <taxon>Bacillati</taxon>
        <taxon>Bacillota</taxon>
        <taxon>Bacilli</taxon>
        <taxon>Bacillales</taxon>
        <taxon>Paenibacillaceae</taxon>
        <taxon>Paenibacillus</taxon>
    </lineage>
</organism>
<dbReference type="InterPro" id="IPR001650">
    <property type="entry name" value="Helicase_C-like"/>
</dbReference>
<reference evidence="7" key="1">
    <citation type="journal article" date="2019" name="Int. J. Syst. Evol. Microbiol.">
        <title>The Global Catalogue of Microorganisms (GCM) 10K type strain sequencing project: providing services to taxonomists for standard genome sequencing and annotation.</title>
        <authorList>
            <consortium name="The Broad Institute Genomics Platform"/>
            <consortium name="The Broad Institute Genome Sequencing Center for Infectious Disease"/>
            <person name="Wu L."/>
            <person name="Ma J."/>
        </authorList>
    </citation>
    <scope>NUCLEOTIDE SEQUENCE [LARGE SCALE GENOMIC DNA]</scope>
    <source>
        <strain evidence="7">KCTC 33849</strain>
    </source>
</reference>
<keyword evidence="6" id="KW-0347">Helicase</keyword>
<keyword evidence="7" id="KW-1185">Reference proteome</keyword>
<dbReference type="SMART" id="SM00490">
    <property type="entry name" value="HELICc"/>
    <property type="match status" value="1"/>
</dbReference>
<accession>A0ABW5SVW2</accession>
<dbReference type="PANTHER" id="PTHR30580:SF1">
    <property type="entry name" value="COMF OPERON PROTEIN 1"/>
    <property type="match status" value="1"/>
</dbReference>
<evidence type="ECO:0000259" key="5">
    <source>
        <dbReference type="PROSITE" id="PS51194"/>
    </source>
</evidence>
<dbReference type="Proteomes" id="UP001597540">
    <property type="component" value="Unassembled WGS sequence"/>
</dbReference>
<comment type="caution">
    <text evidence="6">The sequence shown here is derived from an EMBL/GenBank/DDBJ whole genome shotgun (WGS) entry which is preliminary data.</text>
</comment>
<dbReference type="Pfam" id="PF00271">
    <property type="entry name" value="Helicase_C"/>
    <property type="match status" value="1"/>
</dbReference>
<evidence type="ECO:0000259" key="4">
    <source>
        <dbReference type="PROSITE" id="PS51192"/>
    </source>
</evidence>
<dbReference type="PROSITE" id="PS51194">
    <property type="entry name" value="HELICASE_CTER"/>
    <property type="match status" value="1"/>
</dbReference>
<evidence type="ECO:0000256" key="3">
    <source>
        <dbReference type="ARBA" id="ARBA00023125"/>
    </source>
</evidence>
<dbReference type="PROSITE" id="PS51192">
    <property type="entry name" value="HELICASE_ATP_BIND_1"/>
    <property type="match status" value="1"/>
</dbReference>
<dbReference type="SUPFAM" id="SSF52540">
    <property type="entry name" value="P-loop containing nucleoside triphosphate hydrolases"/>
    <property type="match status" value="1"/>
</dbReference>
<keyword evidence="3" id="KW-0238">DNA-binding</keyword>
<feature type="domain" description="Helicase ATP-binding" evidence="4">
    <location>
        <begin position="416"/>
        <end position="568"/>
    </location>
</feature>
<gene>
    <name evidence="6" type="ORF">ACFSVM_22480</name>
</gene>
<proteinExistence type="predicted"/>
<dbReference type="Gene3D" id="3.40.50.300">
    <property type="entry name" value="P-loop containing nucleotide triphosphate hydrolases"/>
    <property type="match status" value="2"/>
</dbReference>